<dbReference type="Proteomes" id="UP000285478">
    <property type="component" value="Chromosome"/>
</dbReference>
<dbReference type="KEGG" id="htr:EPV75_08915"/>
<dbReference type="InterPro" id="IPR001174">
    <property type="entry name" value="HddA/FKP"/>
</dbReference>
<organism evidence="8 9">
    <name type="scientific">Hydrogenovibrio thermophilus</name>
    <dbReference type="NCBI Taxonomy" id="265883"/>
    <lineage>
        <taxon>Bacteria</taxon>
        <taxon>Pseudomonadati</taxon>
        <taxon>Pseudomonadota</taxon>
        <taxon>Gammaproteobacteria</taxon>
        <taxon>Thiotrichales</taxon>
        <taxon>Piscirickettsiaceae</taxon>
        <taxon>Hydrogenovibrio</taxon>
    </lineage>
</organism>
<evidence type="ECO:0000259" key="6">
    <source>
        <dbReference type="Pfam" id="PF00288"/>
    </source>
</evidence>
<evidence type="ECO:0000256" key="2">
    <source>
        <dbReference type="ARBA" id="ARBA00022741"/>
    </source>
</evidence>
<dbReference type="PIRSF" id="PIRSF036406">
    <property type="entry name" value="Hept_kin"/>
    <property type="match status" value="1"/>
</dbReference>
<sequence>MKVRSRAPLRLGIAGGGTDVSPYCDEFGGAVLNATIDMYAYCTIIDQCEGKVEFEAQDIGKSFSGIPGMQDIAGDLVLHKAIYNRVMEDFNDGNYLSIKITTYSDAPAGSGLGSSSTLVVAILKAFQELLNLPLGEYDLAHLAYDIERIDCGLSGGKQDQYCAAFGGVNYMEFFSDDRVIVNPLRIKQHTLNELEASTLLFFTGVSRDSANIINDQIHAVEDLQKLEGLHKVKQSAAVMKEFILKSDICRLIEQQTSAWQAKKVTSALISNPLIEKISETVIGAGAKSLKVSGAGGGGFMMIFCDPDNRHHIQNKLRQYEGRFFNFHFTNTGAESWVVNH</sequence>
<dbReference type="GO" id="GO:0050201">
    <property type="term" value="F:fucokinase activity"/>
    <property type="evidence" value="ECO:0007669"/>
    <property type="project" value="TreeGrafter"/>
</dbReference>
<dbReference type="InterPro" id="IPR036554">
    <property type="entry name" value="GHMP_kinase_C_sf"/>
</dbReference>
<evidence type="ECO:0000256" key="5">
    <source>
        <dbReference type="ARBA" id="ARBA00038121"/>
    </source>
</evidence>
<dbReference type="InterPro" id="IPR052203">
    <property type="entry name" value="GHMP_Kinase-Related"/>
</dbReference>
<dbReference type="PANTHER" id="PTHR32463:SF0">
    <property type="entry name" value="L-FUCOSE KINASE"/>
    <property type="match status" value="1"/>
</dbReference>
<protein>
    <submittedName>
        <fullName evidence="8">Dehydrogenase</fullName>
    </submittedName>
</protein>
<dbReference type="InterPro" id="IPR006204">
    <property type="entry name" value="GHMP_kinase_N_dom"/>
</dbReference>
<evidence type="ECO:0000313" key="9">
    <source>
        <dbReference type="Proteomes" id="UP000285478"/>
    </source>
</evidence>
<accession>A0A410H4F3</accession>
<dbReference type="Gene3D" id="3.30.230.120">
    <property type="match status" value="1"/>
</dbReference>
<feature type="domain" description="GHMP kinase N-terminal" evidence="6">
    <location>
        <begin position="80"/>
        <end position="167"/>
    </location>
</feature>
<evidence type="ECO:0000256" key="1">
    <source>
        <dbReference type="ARBA" id="ARBA00022679"/>
    </source>
</evidence>
<evidence type="ECO:0000256" key="3">
    <source>
        <dbReference type="ARBA" id="ARBA00022777"/>
    </source>
</evidence>
<dbReference type="InterPro" id="IPR020568">
    <property type="entry name" value="Ribosomal_Su5_D2-typ_SF"/>
</dbReference>
<dbReference type="AlphaFoldDB" id="A0A410H4F3"/>
<gene>
    <name evidence="8" type="ORF">EPV75_08915</name>
</gene>
<dbReference type="SUPFAM" id="SSF55060">
    <property type="entry name" value="GHMP Kinase, C-terminal domain"/>
    <property type="match status" value="1"/>
</dbReference>
<dbReference type="Pfam" id="PF00288">
    <property type="entry name" value="GHMP_kinases_N"/>
    <property type="match status" value="1"/>
</dbReference>
<name>A0A410H4F3_9GAMM</name>
<evidence type="ECO:0000259" key="7">
    <source>
        <dbReference type="Pfam" id="PF08544"/>
    </source>
</evidence>
<evidence type="ECO:0000313" key="8">
    <source>
        <dbReference type="EMBL" id="QAB15781.1"/>
    </source>
</evidence>
<comment type="similarity">
    <text evidence="5">Belongs to the GHMP kinase family.</text>
</comment>
<dbReference type="Pfam" id="PF08544">
    <property type="entry name" value="GHMP_kinases_C"/>
    <property type="match status" value="1"/>
</dbReference>
<dbReference type="GO" id="GO:0042352">
    <property type="term" value="P:GDP-L-fucose salvage"/>
    <property type="evidence" value="ECO:0007669"/>
    <property type="project" value="TreeGrafter"/>
</dbReference>
<dbReference type="InterPro" id="IPR013750">
    <property type="entry name" value="GHMP_kinase_C_dom"/>
</dbReference>
<keyword evidence="3" id="KW-0418">Kinase</keyword>
<reference evidence="8 9" key="1">
    <citation type="journal article" date="2018" name="Environ. Microbiol.">
        <title>Genomes of ubiquitous marine and hypersaline Hydrogenovibrio, Thiomicrorhabdus and Thiomicrospira spp. encode a diversity of mechanisms to sustain chemolithoautotrophy in heterogeneous environments.</title>
        <authorList>
            <person name="Scott K.M."/>
            <person name="Williams J."/>
            <person name="Porter C.M.B."/>
            <person name="Russel S."/>
            <person name="Harmer T.L."/>
            <person name="Paul J.H."/>
            <person name="Antonen K.M."/>
            <person name="Bridges M.K."/>
            <person name="Camper G.J."/>
            <person name="Campla C.K."/>
            <person name="Casella L.G."/>
            <person name="Chase E."/>
            <person name="Conrad J.W."/>
            <person name="Cruz M.C."/>
            <person name="Dunlap D.S."/>
            <person name="Duran L."/>
            <person name="Fahsbender E.M."/>
            <person name="Goldsmith D.B."/>
            <person name="Keeley R.F."/>
            <person name="Kondoff M.R."/>
            <person name="Kussy B.I."/>
            <person name="Lane M.K."/>
            <person name="Lawler S."/>
            <person name="Leigh B.A."/>
            <person name="Lewis C."/>
            <person name="Lostal L.M."/>
            <person name="Marking D."/>
            <person name="Mancera P.A."/>
            <person name="McClenthan E.C."/>
            <person name="McIntyre E.A."/>
            <person name="Mine J.A."/>
            <person name="Modi S."/>
            <person name="Moore B.D."/>
            <person name="Morgan W.A."/>
            <person name="Nelson K.M."/>
            <person name="Nguyen K.N."/>
            <person name="Ogburn N."/>
            <person name="Parrino D.G."/>
            <person name="Pedapudi A.D."/>
            <person name="Pelham R.P."/>
            <person name="Preece A.M."/>
            <person name="Rampersad E.A."/>
            <person name="Richardson J.C."/>
            <person name="Rodgers C.M."/>
            <person name="Schaffer B.L."/>
            <person name="Sheridan N.E."/>
            <person name="Solone M.R."/>
            <person name="Staley Z.R."/>
            <person name="Tabuchi M."/>
            <person name="Waide R.J."/>
            <person name="Wanjugi P.W."/>
            <person name="Young S."/>
            <person name="Clum A."/>
            <person name="Daum C."/>
            <person name="Huntemann M."/>
            <person name="Ivanova N."/>
            <person name="Kyrpides N."/>
            <person name="Mikhailova N."/>
            <person name="Palaniappan K."/>
            <person name="Pillay M."/>
            <person name="Reddy T.B.K."/>
            <person name="Shapiro N."/>
            <person name="Stamatis D."/>
            <person name="Varghese N."/>
            <person name="Woyke T."/>
            <person name="Boden R."/>
            <person name="Freyermuth S.K."/>
            <person name="Kerfeld C.A."/>
        </authorList>
    </citation>
    <scope>NUCLEOTIDE SEQUENCE [LARGE SCALE GENOMIC DNA]</scope>
    <source>
        <strain evidence="8 9">JR-2</strain>
    </source>
</reference>
<dbReference type="RefSeq" id="WP_128385145.1">
    <property type="nucleotide sequence ID" value="NZ_CP035033.1"/>
</dbReference>
<evidence type="ECO:0000256" key="4">
    <source>
        <dbReference type="ARBA" id="ARBA00022840"/>
    </source>
</evidence>
<dbReference type="SUPFAM" id="SSF54211">
    <property type="entry name" value="Ribosomal protein S5 domain 2-like"/>
    <property type="match status" value="1"/>
</dbReference>
<feature type="domain" description="GHMP kinase C-terminal" evidence="7">
    <location>
        <begin position="262"/>
        <end position="318"/>
    </location>
</feature>
<proteinExistence type="inferred from homology"/>
<dbReference type="GO" id="GO:0005524">
    <property type="term" value="F:ATP binding"/>
    <property type="evidence" value="ECO:0007669"/>
    <property type="project" value="UniProtKB-KW"/>
</dbReference>
<keyword evidence="2" id="KW-0547">Nucleotide-binding</keyword>
<dbReference type="EMBL" id="CP035033">
    <property type="protein sequence ID" value="QAB15781.1"/>
    <property type="molecule type" value="Genomic_DNA"/>
</dbReference>
<dbReference type="PANTHER" id="PTHR32463">
    <property type="entry name" value="L-FUCOSE KINASE"/>
    <property type="match status" value="1"/>
</dbReference>
<keyword evidence="9" id="KW-1185">Reference proteome</keyword>
<dbReference type="InterPro" id="IPR014606">
    <property type="entry name" value="Heptose_7-P_kinase"/>
</dbReference>
<dbReference type="PRINTS" id="PR00960">
    <property type="entry name" value="LMBPPROTEIN"/>
</dbReference>
<keyword evidence="1" id="KW-0808">Transferase</keyword>
<keyword evidence="4" id="KW-0067">ATP-binding</keyword>